<dbReference type="GO" id="GO:0010629">
    <property type="term" value="P:negative regulation of gene expression"/>
    <property type="evidence" value="ECO:0007669"/>
    <property type="project" value="UniProtKB-ARBA"/>
</dbReference>
<reference evidence="7" key="1">
    <citation type="submission" date="2015-09" db="EMBL/GenBank/DDBJ databases">
        <authorList>
            <consortium name="Pathogen Informatics"/>
        </authorList>
    </citation>
    <scope>NUCLEOTIDE SEQUENCE [LARGE SCALE GENOMIC DNA]</scope>
    <source>
        <strain evidence="7">Lake Konstanz</strain>
    </source>
</reference>
<feature type="region of interest" description="Disordered" evidence="4">
    <location>
        <begin position="52"/>
        <end position="133"/>
    </location>
</feature>
<dbReference type="PANTHER" id="PTHR48025">
    <property type="entry name" value="OS02G0815200 PROTEIN"/>
    <property type="match status" value="1"/>
</dbReference>
<evidence type="ECO:0000313" key="7">
    <source>
        <dbReference type="Proteomes" id="UP000051952"/>
    </source>
</evidence>
<dbReference type="PANTHER" id="PTHR48025:SF1">
    <property type="entry name" value="RRM DOMAIN-CONTAINING PROTEIN"/>
    <property type="match status" value="1"/>
</dbReference>
<dbReference type="OMA" id="HCEAKRA"/>
<evidence type="ECO:0000256" key="1">
    <source>
        <dbReference type="ARBA" id="ARBA00022737"/>
    </source>
</evidence>
<organism evidence="6 7">
    <name type="scientific">Bodo saltans</name>
    <name type="common">Flagellated protozoan</name>
    <dbReference type="NCBI Taxonomy" id="75058"/>
    <lineage>
        <taxon>Eukaryota</taxon>
        <taxon>Discoba</taxon>
        <taxon>Euglenozoa</taxon>
        <taxon>Kinetoplastea</taxon>
        <taxon>Metakinetoplastina</taxon>
        <taxon>Eubodonida</taxon>
        <taxon>Bodonidae</taxon>
        <taxon>Bodo</taxon>
    </lineage>
</organism>
<dbReference type="Proteomes" id="UP000051952">
    <property type="component" value="Unassembled WGS sequence"/>
</dbReference>
<keyword evidence="7" id="KW-1185">Reference proteome</keyword>
<feature type="domain" description="RRM" evidence="5">
    <location>
        <begin position="250"/>
        <end position="327"/>
    </location>
</feature>
<dbReference type="GO" id="GO:0009967">
    <property type="term" value="P:positive regulation of signal transduction"/>
    <property type="evidence" value="ECO:0007669"/>
    <property type="project" value="UniProtKB-ARBA"/>
</dbReference>
<evidence type="ECO:0000256" key="4">
    <source>
        <dbReference type="SAM" id="MobiDB-lite"/>
    </source>
</evidence>
<dbReference type="GO" id="GO:0005737">
    <property type="term" value="C:cytoplasm"/>
    <property type="evidence" value="ECO:0007669"/>
    <property type="project" value="UniProtKB-ARBA"/>
</dbReference>
<evidence type="ECO:0000313" key="6">
    <source>
        <dbReference type="EMBL" id="CUG88767.1"/>
    </source>
</evidence>
<protein>
    <submittedName>
        <fullName evidence="6">RNA-binding protein, putative</fullName>
    </submittedName>
</protein>
<feature type="region of interest" description="Disordered" evidence="4">
    <location>
        <begin position="1"/>
        <end position="25"/>
    </location>
</feature>
<dbReference type="InterPro" id="IPR012677">
    <property type="entry name" value="Nucleotide-bd_a/b_plait_sf"/>
</dbReference>
<proteinExistence type="predicted"/>
<name>A0A0S4JF38_BODSA</name>
<evidence type="ECO:0000256" key="3">
    <source>
        <dbReference type="PROSITE-ProRule" id="PRU00176"/>
    </source>
</evidence>
<dbReference type="SMART" id="SM00360">
    <property type="entry name" value="RRM"/>
    <property type="match status" value="2"/>
</dbReference>
<feature type="compositionally biased region" description="Polar residues" evidence="4">
    <location>
        <begin position="76"/>
        <end position="85"/>
    </location>
</feature>
<accession>A0A0S4JF38</accession>
<dbReference type="VEuPathDB" id="TriTrypDB:BSAL_17185"/>
<gene>
    <name evidence="6" type="ORF">BSAL_17185</name>
</gene>
<dbReference type="PROSITE" id="PS50102">
    <property type="entry name" value="RRM"/>
    <property type="match status" value="2"/>
</dbReference>
<feature type="compositionally biased region" description="Low complexity" evidence="4">
    <location>
        <begin position="118"/>
        <end position="130"/>
    </location>
</feature>
<evidence type="ECO:0000259" key="5">
    <source>
        <dbReference type="PROSITE" id="PS50102"/>
    </source>
</evidence>
<dbReference type="AlphaFoldDB" id="A0A0S4JF38"/>
<dbReference type="EMBL" id="CYKH01001671">
    <property type="protein sequence ID" value="CUG88767.1"/>
    <property type="molecule type" value="Genomic_DNA"/>
</dbReference>
<dbReference type="InterPro" id="IPR050502">
    <property type="entry name" value="Euk_RNA-bind_prot"/>
</dbReference>
<evidence type="ECO:0000256" key="2">
    <source>
        <dbReference type="ARBA" id="ARBA00022884"/>
    </source>
</evidence>
<feature type="compositionally biased region" description="Basic and acidic residues" evidence="4">
    <location>
        <begin position="387"/>
        <end position="396"/>
    </location>
</feature>
<keyword evidence="1" id="KW-0677">Repeat</keyword>
<feature type="region of interest" description="Disordered" evidence="4">
    <location>
        <begin position="486"/>
        <end position="547"/>
    </location>
</feature>
<dbReference type="GO" id="GO:0003729">
    <property type="term" value="F:mRNA binding"/>
    <property type="evidence" value="ECO:0007669"/>
    <property type="project" value="UniProtKB-ARBA"/>
</dbReference>
<dbReference type="SUPFAM" id="SSF54928">
    <property type="entry name" value="RNA-binding domain, RBD"/>
    <property type="match status" value="1"/>
</dbReference>
<feature type="region of interest" description="Disordered" evidence="4">
    <location>
        <begin position="212"/>
        <end position="247"/>
    </location>
</feature>
<dbReference type="Pfam" id="PF00076">
    <property type="entry name" value="RRM_1"/>
    <property type="match status" value="2"/>
</dbReference>
<feature type="compositionally biased region" description="Polar residues" evidence="4">
    <location>
        <begin position="335"/>
        <end position="360"/>
    </location>
</feature>
<sequence>MHQSLVNSNGTSNFGPPSSNFYPTGLHAQQVPHHAMGNPAWMAASQWGGHGGEMTGFPMQQPQHGVMLGGGDMSNYAPQQQQHHTQGGNSSRGGGGGRGGGRGGNAGGRSRGNGGQAASGQQAGRGQQQQPSAPTENLFICYLPSSMDDHKLHHLVSQHGIVRSAKVMLDLNTKLSRGFGFALMATLDDAIRAKEGLDGLAIEGKRLQVRYADPPASDRPDAATPAAGPTSTPSNAHTTSGGQQVGDGGTNLYVKGIPLHWGDTHLSQFFSTYGFVVSAVVLMDGKESKGIGLVRFDDPDIVAKVLAAAPLRVEGWPQPITIRYSRAQGAAAALPTSSSSHDGNNTTSSQGGQTLSPTSSHHSDPYLRGNGPSQHNSDEGDYLQPHHRQDTDTFRDHHQHSHTAANTQQHSHVAAGANSGAQAHGRFPLTSAPRTTTAASVTRAPPPSNHNAQASNNNSNDQPTKTLHGPFGLLLRMHNPYYRGGGVVGSGNTSRDDLSEGGSHAHRTAGTPNSSAAPGGGSSAQRQQQQGSSSPRSSNFAPLPQTLRNNVTSSSHMVVPPSVFNGHSCQYCQLGTTLRVWNAPQDHAQLEQWVDGQISGFGAVIAKEVCLDGSALITFVDAGAAHMAIQLLMSSVYQPELYDCSAGYGY</sequence>
<feature type="compositionally biased region" description="Low complexity" evidence="4">
    <location>
        <begin position="449"/>
        <end position="460"/>
    </location>
</feature>
<feature type="compositionally biased region" description="Polar residues" evidence="4">
    <location>
        <begin position="1"/>
        <end position="22"/>
    </location>
</feature>
<feature type="compositionally biased region" description="Low complexity" evidence="4">
    <location>
        <begin position="523"/>
        <end position="538"/>
    </location>
</feature>
<dbReference type="OrthoDB" id="6159137at2759"/>
<dbReference type="FunFam" id="3.30.70.330:FF:000383">
    <property type="entry name" value="Sex lethal, isoform D"/>
    <property type="match status" value="1"/>
</dbReference>
<feature type="compositionally biased region" description="Polar residues" evidence="4">
    <location>
        <begin position="402"/>
        <end position="411"/>
    </location>
</feature>
<feature type="compositionally biased region" description="Low complexity" evidence="4">
    <location>
        <begin position="222"/>
        <end position="236"/>
    </location>
</feature>
<dbReference type="InterPro" id="IPR000504">
    <property type="entry name" value="RRM_dom"/>
</dbReference>
<feature type="compositionally biased region" description="Gly residues" evidence="4">
    <location>
        <begin position="90"/>
        <end position="117"/>
    </location>
</feature>
<dbReference type="InterPro" id="IPR035979">
    <property type="entry name" value="RBD_domain_sf"/>
</dbReference>
<keyword evidence="2 3" id="KW-0694">RNA-binding</keyword>
<feature type="region of interest" description="Disordered" evidence="4">
    <location>
        <begin position="333"/>
        <end position="470"/>
    </location>
</feature>
<dbReference type="Gene3D" id="3.30.70.330">
    <property type="match status" value="2"/>
</dbReference>
<feature type="domain" description="RRM" evidence="5">
    <location>
        <begin position="136"/>
        <end position="214"/>
    </location>
</feature>